<evidence type="ECO:0000313" key="2">
    <source>
        <dbReference type="EMBL" id="MFC4745944.1"/>
    </source>
</evidence>
<dbReference type="Gene3D" id="1.20.120.1760">
    <property type="match status" value="1"/>
</dbReference>
<feature type="transmembrane region" description="Helical" evidence="1">
    <location>
        <begin position="7"/>
        <end position="24"/>
    </location>
</feature>
<comment type="caution">
    <text evidence="2">The sequence shown here is derived from an EMBL/GenBank/DDBJ whole genome shotgun (WGS) entry which is preliminary data.</text>
</comment>
<sequence>MKKVPLLLIGIRLLLGFVMIFIANNDLVHVRMILVSLMVLGLLTDIFDGIIARKFEVSSEKLRRMDSQTDLIFWICVGWCAWLLNPEIIIEHKYSIILIFLMEALTYVFSFLKFKKETCTHALLSKLWGITLLVAFVSIIGFGHAGIPFFLAVFFGIIGHIDVYLIIYFLPKWTHDVPSSYHAYLIRKGKSIKRHTLFNG</sequence>
<feature type="transmembrane region" description="Helical" evidence="1">
    <location>
        <begin position="94"/>
        <end position="112"/>
    </location>
</feature>
<feature type="transmembrane region" description="Helical" evidence="1">
    <location>
        <begin position="149"/>
        <end position="170"/>
    </location>
</feature>
<keyword evidence="1" id="KW-0472">Membrane</keyword>
<dbReference type="EMBL" id="JBHSGV010000001">
    <property type="protein sequence ID" value="MFC4745944.1"/>
    <property type="molecule type" value="Genomic_DNA"/>
</dbReference>
<name>A0ABV9P6P8_9FLAO</name>
<dbReference type="InterPro" id="IPR043130">
    <property type="entry name" value="CDP-OH_PTrfase_TM_dom"/>
</dbReference>
<keyword evidence="1" id="KW-0812">Transmembrane</keyword>
<feature type="transmembrane region" description="Helical" evidence="1">
    <location>
        <begin position="30"/>
        <end position="51"/>
    </location>
</feature>
<dbReference type="Pfam" id="PF01066">
    <property type="entry name" value="CDP-OH_P_transf"/>
    <property type="match status" value="1"/>
</dbReference>
<proteinExistence type="predicted"/>
<dbReference type="InterPro" id="IPR000462">
    <property type="entry name" value="CDP-OH_P_trans"/>
</dbReference>
<keyword evidence="1" id="KW-1133">Transmembrane helix</keyword>
<organism evidence="2 3">
    <name type="scientific">Flavobacterium branchiicola</name>
    <dbReference type="NCBI Taxonomy" id="1114875"/>
    <lineage>
        <taxon>Bacteria</taxon>
        <taxon>Pseudomonadati</taxon>
        <taxon>Bacteroidota</taxon>
        <taxon>Flavobacteriia</taxon>
        <taxon>Flavobacteriales</taxon>
        <taxon>Flavobacteriaceae</taxon>
        <taxon>Flavobacterium</taxon>
    </lineage>
</organism>
<gene>
    <name evidence="2" type="ORF">ACFO5S_00705</name>
</gene>
<keyword evidence="3" id="KW-1185">Reference proteome</keyword>
<dbReference type="RefSeq" id="WP_213255073.1">
    <property type="nucleotide sequence ID" value="NZ_JAGYWA010000001.1"/>
</dbReference>
<evidence type="ECO:0000256" key="1">
    <source>
        <dbReference type="SAM" id="Phobius"/>
    </source>
</evidence>
<feature type="transmembrane region" description="Helical" evidence="1">
    <location>
        <begin position="71"/>
        <end position="88"/>
    </location>
</feature>
<feature type="transmembrane region" description="Helical" evidence="1">
    <location>
        <begin position="124"/>
        <end position="143"/>
    </location>
</feature>
<evidence type="ECO:0000313" key="3">
    <source>
        <dbReference type="Proteomes" id="UP001595935"/>
    </source>
</evidence>
<protein>
    <submittedName>
        <fullName evidence="2">CDP-alcohol phosphatidyltransferase family protein</fullName>
    </submittedName>
</protein>
<accession>A0ABV9P6P8</accession>
<reference evidence="3" key="1">
    <citation type="journal article" date="2019" name="Int. J. Syst. Evol. Microbiol.">
        <title>The Global Catalogue of Microorganisms (GCM) 10K type strain sequencing project: providing services to taxonomists for standard genome sequencing and annotation.</title>
        <authorList>
            <consortium name="The Broad Institute Genomics Platform"/>
            <consortium name="The Broad Institute Genome Sequencing Center for Infectious Disease"/>
            <person name="Wu L."/>
            <person name="Ma J."/>
        </authorList>
    </citation>
    <scope>NUCLEOTIDE SEQUENCE [LARGE SCALE GENOMIC DNA]</scope>
    <source>
        <strain evidence="3">WYCCWR 13023</strain>
    </source>
</reference>
<dbReference type="Proteomes" id="UP001595935">
    <property type="component" value="Unassembled WGS sequence"/>
</dbReference>